<protein>
    <submittedName>
        <fullName evidence="1">Uncharacterized protein</fullName>
    </submittedName>
</protein>
<organism evidence="1">
    <name type="scientific">Rhizophora mucronata</name>
    <name type="common">Asiatic mangrove</name>
    <dbReference type="NCBI Taxonomy" id="61149"/>
    <lineage>
        <taxon>Eukaryota</taxon>
        <taxon>Viridiplantae</taxon>
        <taxon>Streptophyta</taxon>
        <taxon>Embryophyta</taxon>
        <taxon>Tracheophyta</taxon>
        <taxon>Spermatophyta</taxon>
        <taxon>Magnoliopsida</taxon>
        <taxon>eudicotyledons</taxon>
        <taxon>Gunneridae</taxon>
        <taxon>Pentapetalae</taxon>
        <taxon>rosids</taxon>
        <taxon>fabids</taxon>
        <taxon>Malpighiales</taxon>
        <taxon>Rhizophoraceae</taxon>
        <taxon>Rhizophora</taxon>
    </lineage>
</organism>
<sequence length="45" mass="5342">MKIFEHFYHLVSEFIQTYVPFQFSQLQIGRMTMEGISKTLNSSNL</sequence>
<reference evidence="1" key="1">
    <citation type="submission" date="2018-02" db="EMBL/GenBank/DDBJ databases">
        <title>Rhizophora mucronata_Transcriptome.</title>
        <authorList>
            <person name="Meera S.P."/>
            <person name="Sreeshan A."/>
            <person name="Augustine A."/>
        </authorList>
    </citation>
    <scope>NUCLEOTIDE SEQUENCE</scope>
    <source>
        <tissue evidence="1">Leaf</tissue>
    </source>
</reference>
<name>A0A2P2NM35_RHIMU</name>
<proteinExistence type="predicted"/>
<accession>A0A2P2NM35</accession>
<dbReference type="AlphaFoldDB" id="A0A2P2NM35"/>
<evidence type="ECO:0000313" key="1">
    <source>
        <dbReference type="EMBL" id="MBX43549.1"/>
    </source>
</evidence>
<dbReference type="EMBL" id="GGEC01063065">
    <property type="protein sequence ID" value="MBX43549.1"/>
    <property type="molecule type" value="Transcribed_RNA"/>
</dbReference>